<keyword evidence="4" id="KW-1185">Reference proteome</keyword>
<dbReference type="PROSITE" id="PS51471">
    <property type="entry name" value="FE2OG_OXY"/>
    <property type="match status" value="1"/>
</dbReference>
<feature type="domain" description="Fe2OG dioxygenase" evidence="2">
    <location>
        <begin position="139"/>
        <end position="249"/>
    </location>
</feature>
<evidence type="ECO:0000313" key="3">
    <source>
        <dbReference type="EMBL" id="WWF03757.1"/>
    </source>
</evidence>
<dbReference type="InterPro" id="IPR005123">
    <property type="entry name" value="Oxoglu/Fe-dep_dioxygenase_dom"/>
</dbReference>
<dbReference type="Proteomes" id="UP001381003">
    <property type="component" value="Chromosome"/>
</dbReference>
<dbReference type="RefSeq" id="WP_169702034.1">
    <property type="nucleotide sequence ID" value="NZ_CP104874.1"/>
</dbReference>
<name>A0ABZ2F906_9MICO</name>
<evidence type="ECO:0000259" key="2">
    <source>
        <dbReference type="PROSITE" id="PS51471"/>
    </source>
</evidence>
<gene>
    <name evidence="3" type="ORF">N5P18_08525</name>
</gene>
<dbReference type="SUPFAM" id="SSF51197">
    <property type="entry name" value="Clavaminate synthase-like"/>
    <property type="match status" value="1"/>
</dbReference>
<protein>
    <submittedName>
        <fullName evidence="3">2OG-Fe(II) oxygenase</fullName>
    </submittedName>
</protein>
<dbReference type="Pfam" id="PF23169">
    <property type="entry name" value="HalD"/>
    <property type="match status" value="1"/>
</dbReference>
<dbReference type="EMBL" id="CP104874">
    <property type="protein sequence ID" value="WWF03757.1"/>
    <property type="molecule type" value="Genomic_DNA"/>
</dbReference>
<evidence type="ECO:0000256" key="1">
    <source>
        <dbReference type="RuleBase" id="RU003682"/>
    </source>
</evidence>
<sequence length="267" mass="29694">MTPTHADVVDLERYPIHELGSADGQDLVRRCRAELDAAGVCNLPGFIRPEAVARMVEVAEQVADEAWATDRPHTVYFTEPDETLDPGHPLRRQVRSAKHGYAYDRIPAEAPVRRLYESDELTDFIAAVLGKDALYRSADPLDAFQVTAFHPGEELGWHFDNSEFSVTVMYQPAECGGEFVYVPGLRSEDDDSHDGVRRVLDGDEGGLQVLPAAPGSLAFFRGEHALHRVTPVEGSRPRINSVLTYGVRPDMRLSDLTSEIFYGRTSR</sequence>
<dbReference type="InterPro" id="IPR056470">
    <property type="entry name" value="BesD/HalB-like"/>
</dbReference>
<dbReference type="Gene3D" id="2.60.120.620">
    <property type="entry name" value="q2cbj1_9rhob like domain"/>
    <property type="match status" value="1"/>
</dbReference>
<organism evidence="3 4">
    <name type="scientific">Janibacter terrae</name>
    <dbReference type="NCBI Taxonomy" id="103817"/>
    <lineage>
        <taxon>Bacteria</taxon>
        <taxon>Bacillati</taxon>
        <taxon>Actinomycetota</taxon>
        <taxon>Actinomycetes</taxon>
        <taxon>Micrococcales</taxon>
        <taxon>Intrasporangiaceae</taxon>
        <taxon>Janibacter</taxon>
    </lineage>
</organism>
<comment type="similarity">
    <text evidence="1">Belongs to the iron/ascorbate-dependent oxidoreductase family.</text>
</comment>
<keyword evidence="1" id="KW-0479">Metal-binding</keyword>
<proteinExistence type="inferred from homology"/>
<accession>A0ABZ2F906</accession>
<evidence type="ECO:0000313" key="4">
    <source>
        <dbReference type="Proteomes" id="UP001381003"/>
    </source>
</evidence>
<reference evidence="3 4" key="1">
    <citation type="submission" date="2022-09" db="EMBL/GenBank/DDBJ databases">
        <title>Complete genome sequence of Janibacter terrae strain COS04-44, PCL-degrading bacteria isolated from oil spilled coast.</title>
        <authorList>
            <person name="Park H."/>
            <person name="Kim J.Y."/>
            <person name="An S.H."/>
            <person name="Lee C.M."/>
            <person name="Weon H.-Y."/>
        </authorList>
    </citation>
    <scope>NUCLEOTIDE SEQUENCE [LARGE SCALE GENOMIC DNA]</scope>
    <source>
        <strain evidence="3 4">COS04-44</strain>
    </source>
</reference>
<keyword evidence="1" id="KW-0560">Oxidoreductase</keyword>
<keyword evidence="1" id="KW-0408">Iron</keyword>